<dbReference type="InterPro" id="IPR036640">
    <property type="entry name" value="ABC1_TM_sf"/>
</dbReference>
<feature type="transmembrane region" description="Helical" evidence="9">
    <location>
        <begin position="21"/>
        <end position="44"/>
    </location>
</feature>
<dbReference type="PANTHER" id="PTHR24221">
    <property type="entry name" value="ATP-BINDING CASSETTE SUB-FAMILY B"/>
    <property type="match status" value="1"/>
</dbReference>
<evidence type="ECO:0000256" key="8">
    <source>
        <dbReference type="ARBA" id="ARBA00023136"/>
    </source>
</evidence>
<dbReference type="EMBL" id="MQWB01000001">
    <property type="protein sequence ID" value="OZC03436.1"/>
    <property type="molecule type" value="Genomic_DNA"/>
</dbReference>
<feature type="transmembrane region" description="Helical" evidence="9">
    <location>
        <begin position="74"/>
        <end position="101"/>
    </location>
</feature>
<dbReference type="Gene3D" id="3.40.50.300">
    <property type="entry name" value="P-loop containing nucleotide triphosphate hydrolases"/>
    <property type="match status" value="1"/>
</dbReference>
<evidence type="ECO:0000259" key="11">
    <source>
        <dbReference type="PROSITE" id="PS50929"/>
    </source>
</evidence>
<dbReference type="SUPFAM" id="SSF52540">
    <property type="entry name" value="P-loop containing nucleoside triphosphate hydrolases"/>
    <property type="match status" value="1"/>
</dbReference>
<keyword evidence="4 9" id="KW-0812">Transmembrane</keyword>
<feature type="transmembrane region" description="Helical" evidence="9">
    <location>
        <begin position="180"/>
        <end position="197"/>
    </location>
</feature>
<evidence type="ECO:0000256" key="4">
    <source>
        <dbReference type="ARBA" id="ARBA00022692"/>
    </source>
</evidence>
<dbReference type="GO" id="GO:0140359">
    <property type="term" value="F:ABC-type transporter activity"/>
    <property type="evidence" value="ECO:0007669"/>
    <property type="project" value="InterPro"/>
</dbReference>
<dbReference type="RefSeq" id="WP_094548793.1">
    <property type="nucleotide sequence ID" value="NZ_MQWB01000001.1"/>
</dbReference>
<name>A0A259U0H1_9BACT</name>
<dbReference type="InterPro" id="IPR003593">
    <property type="entry name" value="AAA+_ATPase"/>
</dbReference>
<dbReference type="AlphaFoldDB" id="A0A259U0H1"/>
<dbReference type="InterPro" id="IPR039421">
    <property type="entry name" value="Type_1_exporter"/>
</dbReference>
<accession>A0A259U0H1</accession>
<keyword evidence="6" id="KW-0067">ATP-binding</keyword>
<evidence type="ECO:0000256" key="9">
    <source>
        <dbReference type="SAM" id="Phobius"/>
    </source>
</evidence>
<dbReference type="InParanoid" id="A0A259U0H1"/>
<dbReference type="Pfam" id="PF00005">
    <property type="entry name" value="ABC_tran"/>
    <property type="match status" value="1"/>
</dbReference>
<dbReference type="PROSITE" id="PS00211">
    <property type="entry name" value="ABC_TRANSPORTER_1"/>
    <property type="match status" value="1"/>
</dbReference>
<evidence type="ECO:0000256" key="5">
    <source>
        <dbReference type="ARBA" id="ARBA00022741"/>
    </source>
</evidence>
<keyword evidence="7 9" id="KW-1133">Transmembrane helix</keyword>
<comment type="caution">
    <text evidence="12">The sequence shown here is derived from an EMBL/GenBank/DDBJ whole genome shotgun (WGS) entry which is preliminary data.</text>
</comment>
<feature type="domain" description="ABC transmembrane type-1" evidence="11">
    <location>
        <begin position="58"/>
        <end position="319"/>
    </location>
</feature>
<feature type="transmembrane region" description="Helical" evidence="9">
    <location>
        <begin position="265"/>
        <end position="283"/>
    </location>
</feature>
<evidence type="ECO:0008006" key="14">
    <source>
        <dbReference type="Google" id="ProtNLM"/>
    </source>
</evidence>
<dbReference type="PROSITE" id="PS50893">
    <property type="entry name" value="ABC_TRANSPORTER_2"/>
    <property type="match status" value="1"/>
</dbReference>
<dbReference type="PANTHER" id="PTHR24221:SF654">
    <property type="entry name" value="ATP-BINDING CASSETTE SUB-FAMILY B MEMBER 6"/>
    <property type="match status" value="1"/>
</dbReference>
<evidence type="ECO:0000256" key="6">
    <source>
        <dbReference type="ARBA" id="ARBA00022840"/>
    </source>
</evidence>
<dbReference type="SUPFAM" id="SSF90123">
    <property type="entry name" value="ABC transporter transmembrane region"/>
    <property type="match status" value="1"/>
</dbReference>
<keyword evidence="5" id="KW-0547">Nucleotide-binding</keyword>
<feature type="transmembrane region" description="Helical" evidence="9">
    <location>
        <begin position="157"/>
        <end position="174"/>
    </location>
</feature>
<evidence type="ECO:0000313" key="13">
    <source>
        <dbReference type="Proteomes" id="UP000216446"/>
    </source>
</evidence>
<dbReference type="PROSITE" id="PS50929">
    <property type="entry name" value="ABC_TM1F"/>
    <property type="match status" value="1"/>
</dbReference>
<gene>
    <name evidence="12" type="ORF">BSZ36_10860</name>
</gene>
<dbReference type="FunFam" id="3.40.50.300:FF:000221">
    <property type="entry name" value="Multidrug ABC transporter ATP-binding protein"/>
    <property type="match status" value="1"/>
</dbReference>
<comment type="subcellular location">
    <subcellularLocation>
        <location evidence="1">Cell membrane</location>
        <topology evidence="1">Multi-pass membrane protein</topology>
    </subcellularLocation>
</comment>
<dbReference type="GO" id="GO:0005524">
    <property type="term" value="F:ATP binding"/>
    <property type="evidence" value="ECO:0007669"/>
    <property type="project" value="UniProtKB-KW"/>
</dbReference>
<dbReference type="GO" id="GO:0016887">
    <property type="term" value="F:ATP hydrolysis activity"/>
    <property type="evidence" value="ECO:0007669"/>
    <property type="project" value="InterPro"/>
</dbReference>
<evidence type="ECO:0000256" key="3">
    <source>
        <dbReference type="ARBA" id="ARBA00022475"/>
    </source>
</evidence>
<evidence type="ECO:0000259" key="10">
    <source>
        <dbReference type="PROSITE" id="PS50893"/>
    </source>
</evidence>
<evidence type="ECO:0000256" key="2">
    <source>
        <dbReference type="ARBA" id="ARBA00022448"/>
    </source>
</evidence>
<dbReference type="InterPro" id="IPR011527">
    <property type="entry name" value="ABC1_TM_dom"/>
</dbReference>
<dbReference type="GO" id="GO:0005886">
    <property type="term" value="C:plasma membrane"/>
    <property type="evidence" value="ECO:0007669"/>
    <property type="project" value="UniProtKB-SubCell"/>
</dbReference>
<evidence type="ECO:0000256" key="1">
    <source>
        <dbReference type="ARBA" id="ARBA00004651"/>
    </source>
</evidence>
<feature type="domain" description="ABC transporter" evidence="10">
    <location>
        <begin position="356"/>
        <end position="593"/>
    </location>
</feature>
<reference evidence="12 13" key="1">
    <citation type="submission" date="2016-11" db="EMBL/GenBank/DDBJ databases">
        <title>Study of marine rhodopsin-containing bacteria.</title>
        <authorList>
            <person name="Yoshizawa S."/>
            <person name="Kumagai Y."/>
            <person name="Kogure K."/>
        </authorList>
    </citation>
    <scope>NUCLEOTIDE SEQUENCE [LARGE SCALE GENOMIC DNA]</scope>
    <source>
        <strain evidence="12 13">SG-29</strain>
    </source>
</reference>
<keyword evidence="2" id="KW-0813">Transport</keyword>
<dbReference type="InterPro" id="IPR027417">
    <property type="entry name" value="P-loop_NTPase"/>
</dbReference>
<organism evidence="12 13">
    <name type="scientific">Rubricoccus marinus</name>
    <dbReference type="NCBI Taxonomy" id="716817"/>
    <lineage>
        <taxon>Bacteria</taxon>
        <taxon>Pseudomonadati</taxon>
        <taxon>Rhodothermota</taxon>
        <taxon>Rhodothermia</taxon>
        <taxon>Rhodothermales</taxon>
        <taxon>Rubricoccaceae</taxon>
        <taxon>Rubricoccus</taxon>
    </lineage>
</organism>
<dbReference type="InterPro" id="IPR003439">
    <property type="entry name" value="ABC_transporter-like_ATP-bd"/>
</dbReference>
<dbReference type="GO" id="GO:0034040">
    <property type="term" value="F:ATPase-coupled lipid transmembrane transporter activity"/>
    <property type="evidence" value="ECO:0007669"/>
    <property type="project" value="TreeGrafter"/>
</dbReference>
<dbReference type="InterPro" id="IPR017871">
    <property type="entry name" value="ABC_transporter-like_CS"/>
</dbReference>
<keyword evidence="3" id="KW-1003">Cell membrane</keyword>
<keyword evidence="8 9" id="KW-0472">Membrane</keyword>
<sequence length="596" mass="65681">MQIIQQLYKLFNRRERLQLSVLLVGLIVRACIEMVGVGSIAPFMSVVADPSVVETNEWLRKAYVGFGFESTTSFLIALGLAVVAVLAISNAISALTIWAMLRFSWGMHHRLSLRLLKGYLSQPYSFFVQRNSAQFNNSILSEVQTVMNGVLSPALNVLARFLVVVALIVLIILLDPLLALATVLVLGGAYGGIYYLVRTKQRRLGRQKVQANEKRYKITGEAFGGIKDVKVLGREDAFASRFAPYSWTYSQATASNRAIAQLPRYLLETIAFGGIILIVVYYLSAGEGIARILPTISLYAFAGFRLMPELQNMFGSFASMRFSQAALDDLTDDIAEFKPRGQRDESTEPLAFQQSIELQDVTFRYDGGETPALDAISLRIPKNHTVGLVGPSGSGKTTLVDLLLGLYVPESGAILVDGRPLAEPTMRAWRRQIGYVPQHIFLCDDTIANNIAFGVPPEEVDHKQVERASRIAHLHDFIGSLPDKYRTVVGERGVRLSGGQRQRIGIARALYHDPEVLVMDEATSALDGVTEDAVMEAVSDLSGQKTLVLIAHRITTVRDCDRIFLMKDGKVAETGTYDELAEQSAAFRAMAKLEPA</sequence>
<dbReference type="Proteomes" id="UP000216446">
    <property type="component" value="Unassembled WGS sequence"/>
</dbReference>
<evidence type="ECO:0000313" key="12">
    <source>
        <dbReference type="EMBL" id="OZC03436.1"/>
    </source>
</evidence>
<dbReference type="Pfam" id="PF00664">
    <property type="entry name" value="ABC_membrane"/>
    <property type="match status" value="1"/>
</dbReference>
<evidence type="ECO:0000256" key="7">
    <source>
        <dbReference type="ARBA" id="ARBA00022989"/>
    </source>
</evidence>
<dbReference type="Gene3D" id="1.20.1560.10">
    <property type="entry name" value="ABC transporter type 1, transmembrane domain"/>
    <property type="match status" value="1"/>
</dbReference>
<keyword evidence="13" id="KW-1185">Reference proteome</keyword>
<protein>
    <recommendedName>
        <fullName evidence="14">ABC transporter ATP-binding protein</fullName>
    </recommendedName>
</protein>
<dbReference type="SMART" id="SM00382">
    <property type="entry name" value="AAA"/>
    <property type="match status" value="1"/>
</dbReference>
<dbReference type="OrthoDB" id="1522160at2"/>
<proteinExistence type="predicted"/>